<dbReference type="AlphaFoldDB" id="G5IN57"/>
<evidence type="ECO:0000313" key="3">
    <source>
        <dbReference type="Proteomes" id="UP000005384"/>
    </source>
</evidence>
<dbReference type="SMART" id="SM00849">
    <property type="entry name" value="Lactamase_B"/>
    <property type="match status" value="1"/>
</dbReference>
<dbReference type="PANTHER" id="PTHR42951:SF22">
    <property type="entry name" value="METALLO BETA-LACTAMASE SUPERFAMILY LIPOPROTEIN"/>
    <property type="match status" value="1"/>
</dbReference>
<feature type="domain" description="Metallo-beta-lactamase" evidence="1">
    <location>
        <begin position="72"/>
        <end position="270"/>
    </location>
</feature>
<evidence type="ECO:0000259" key="1">
    <source>
        <dbReference type="SMART" id="SM00849"/>
    </source>
</evidence>
<dbReference type="InterPro" id="IPR050855">
    <property type="entry name" value="NDM-1-like"/>
</dbReference>
<sequence>MIQRMMPIDGSSKAKRLKWGPYQNHLSWAYMKELREKDKTLKIYDVNPYIEVYQLRKNVYGLFNQNCDGMGDVWMYIIVGPERGLVIDTGFGLGNLKGLIEKILGDMPYTVACTHRGPDHVLGCVHFDTVYCHEYEVDNIKSFVKPTSWDYLFDENGANIWLQFDKKDLPSYKDFELIGIPNGYIFNLGEDYEVEAVWMPGHSAGHCMYLDKKGRNLFAGDDVCSDVMACGSGPRANSFYNQYFCIEAYRDQLVKLCDRLDEFDYIFPGHFIVNLESCLMLDILDALNAIVKDPECYDFKVVSPSGNGGEPRVGYHKYVRGFSTISYSMKGVYYPKEF</sequence>
<keyword evidence="3" id="KW-1185">Reference proteome</keyword>
<evidence type="ECO:0000313" key="2">
    <source>
        <dbReference type="EMBL" id="EHI57028.1"/>
    </source>
</evidence>
<gene>
    <name evidence="2" type="ORF">HMPREF9473_04935</name>
</gene>
<organism evidence="2 3">
    <name type="scientific">Hungatella hathewayi WAL-18680</name>
    <dbReference type="NCBI Taxonomy" id="742737"/>
    <lineage>
        <taxon>Bacteria</taxon>
        <taxon>Bacillati</taxon>
        <taxon>Bacillota</taxon>
        <taxon>Clostridia</taxon>
        <taxon>Lachnospirales</taxon>
        <taxon>Lachnospiraceae</taxon>
        <taxon>Hungatella</taxon>
    </lineage>
</organism>
<dbReference type="InterPro" id="IPR001279">
    <property type="entry name" value="Metallo-B-lactamas"/>
</dbReference>
<comment type="caution">
    <text evidence="2">The sequence shown here is derived from an EMBL/GenBank/DDBJ whole genome shotgun (WGS) entry which is preliminary data.</text>
</comment>
<dbReference type="OrthoDB" id="9761531at2"/>
<dbReference type="Proteomes" id="UP000005384">
    <property type="component" value="Unassembled WGS sequence"/>
</dbReference>
<proteinExistence type="predicted"/>
<dbReference type="HOGENOM" id="CLU_030571_0_1_9"/>
<accession>G5IN57</accession>
<dbReference type="Gene3D" id="3.60.15.10">
    <property type="entry name" value="Ribonuclease Z/Hydroxyacylglutathione hydrolase-like"/>
    <property type="match status" value="1"/>
</dbReference>
<dbReference type="SUPFAM" id="SSF56281">
    <property type="entry name" value="Metallo-hydrolase/oxidoreductase"/>
    <property type="match status" value="1"/>
</dbReference>
<dbReference type="InterPro" id="IPR036866">
    <property type="entry name" value="RibonucZ/Hydroxyglut_hydro"/>
</dbReference>
<dbReference type="RefSeq" id="WP_006782923.1">
    <property type="nucleotide sequence ID" value="NZ_CP040506.1"/>
</dbReference>
<reference evidence="2 3" key="1">
    <citation type="submission" date="2011-08" db="EMBL/GenBank/DDBJ databases">
        <title>The Genome Sequence of Clostridium hathewayi WAL-18680.</title>
        <authorList>
            <consortium name="The Broad Institute Genome Sequencing Platform"/>
            <person name="Earl A."/>
            <person name="Ward D."/>
            <person name="Feldgarden M."/>
            <person name="Gevers D."/>
            <person name="Finegold S.M."/>
            <person name="Summanen P.H."/>
            <person name="Molitoris D.R."/>
            <person name="Song M."/>
            <person name="Daigneault M."/>
            <person name="Allen-Vercoe E."/>
            <person name="Young S.K."/>
            <person name="Zeng Q."/>
            <person name="Gargeya S."/>
            <person name="Fitzgerald M."/>
            <person name="Haas B."/>
            <person name="Abouelleil A."/>
            <person name="Alvarado L."/>
            <person name="Arachchi H.M."/>
            <person name="Berlin A."/>
            <person name="Brown A."/>
            <person name="Chapman S.B."/>
            <person name="Chen Z."/>
            <person name="Dunbar C."/>
            <person name="Freedman E."/>
            <person name="Gearin G."/>
            <person name="Gellesch M."/>
            <person name="Goldberg J."/>
            <person name="Griggs A."/>
            <person name="Gujja S."/>
            <person name="Heiman D."/>
            <person name="Howarth C."/>
            <person name="Larson L."/>
            <person name="Lui A."/>
            <person name="MacDonald P.J.P."/>
            <person name="Montmayeur A."/>
            <person name="Murphy C."/>
            <person name="Neiman D."/>
            <person name="Pearson M."/>
            <person name="Priest M."/>
            <person name="Roberts A."/>
            <person name="Saif S."/>
            <person name="Shea T."/>
            <person name="Shenoy N."/>
            <person name="Sisk P."/>
            <person name="Stolte C."/>
            <person name="Sykes S."/>
            <person name="Wortman J."/>
            <person name="Nusbaum C."/>
            <person name="Birren B."/>
        </authorList>
    </citation>
    <scope>NUCLEOTIDE SEQUENCE [LARGE SCALE GENOMIC DNA]</scope>
    <source>
        <strain evidence="2 3">WAL-18680</strain>
    </source>
</reference>
<protein>
    <recommendedName>
        <fullName evidence="1">Metallo-beta-lactamase domain-containing protein</fullName>
    </recommendedName>
</protein>
<dbReference type="EMBL" id="ADLN01000127">
    <property type="protein sequence ID" value="EHI57028.1"/>
    <property type="molecule type" value="Genomic_DNA"/>
</dbReference>
<dbReference type="PANTHER" id="PTHR42951">
    <property type="entry name" value="METALLO-BETA-LACTAMASE DOMAIN-CONTAINING"/>
    <property type="match status" value="1"/>
</dbReference>
<dbReference type="Pfam" id="PF00753">
    <property type="entry name" value="Lactamase_B"/>
    <property type="match status" value="1"/>
</dbReference>
<dbReference type="PATRIC" id="fig|742737.3.peg.4918"/>
<name>G5IN57_9FIRM</name>